<sequence>MKLTISGKLQLSFLSLAVLFIVAGLFIYRSLDTVEQHTTSLLESDLPTVDNGRSIQQSLQASVSTLRAYMLLGGDEQLGKTQLDRLNTIVLETDESLPKLEGLLKDATYQPIESGWQHVKTLIADISKLSHSDENMPAHALFINEAAPIAEVALDQLQGLIDDEAGNKEGDERKRLFRLYADSYTSLANALSSMRDFLQYGKQEHLDKYRDFLRSHAKFVAEIESKTYLMSDSNIGLWDLFKEMQQLYFPLAQQIIELRTTPGWNIANQKMAQELIPALNALDTKLETLIAAQQKQADDSGAGIFSSVKSVVSLLVASVLVVLIVSISVATYMGRNLGRRVTTVSKRAQQIAAGDISQNELVVQGNDELTSLTHSINQMNGALANIVSGVTEKAQAVTDSMTALEQSSAKTAKQVDDQKATIALVSEQVSEVSCSAEETAQQAKLSVSNVTESKQQIEAGSRALEQNRQTVASIHQTIEMANQQVLALSKESEAIGRVTEVIEGLAEQTNLLALNAAIEAARAGEYGRGFAVVADEVRMLATRTTESTSEINAIIHAIQSSTVSVACEIEKSKNLAEEGATHTEQASGTLSVTAEQIELLDSQMHELLSSAQQQSSATQQIHTLMSQVHESIEGVAEMSNASALVSEQVNRQVSELNQEMGQFKVQ</sequence>
<feature type="domain" description="HAMP" evidence="7">
    <location>
        <begin position="335"/>
        <end position="388"/>
    </location>
</feature>
<keyword evidence="2 4" id="KW-0807">Transducer</keyword>
<evidence type="ECO:0000256" key="1">
    <source>
        <dbReference type="ARBA" id="ARBA00004370"/>
    </source>
</evidence>
<organism evidence="8 9">
    <name type="scientific">Vibrio nereis</name>
    <dbReference type="NCBI Taxonomy" id="693"/>
    <lineage>
        <taxon>Bacteria</taxon>
        <taxon>Pseudomonadati</taxon>
        <taxon>Pseudomonadota</taxon>
        <taxon>Gammaproteobacteria</taxon>
        <taxon>Vibrionales</taxon>
        <taxon>Vibrionaceae</taxon>
        <taxon>Vibrio</taxon>
    </lineage>
</organism>
<reference evidence="9" key="1">
    <citation type="submission" date="2015-08" db="EMBL/GenBank/DDBJ databases">
        <title>Vibrio galatheae sp. nov., a novel member of the Vibrionaceae family isolated from the Solomon Islands.</title>
        <authorList>
            <person name="Giubergia S."/>
            <person name="Machado H."/>
            <person name="Mateiu R.V."/>
            <person name="Gram L."/>
        </authorList>
    </citation>
    <scope>NUCLEOTIDE SEQUENCE [LARGE SCALE GENOMIC DNA]</scope>
    <source>
        <strain evidence="9">DSM 19584</strain>
    </source>
</reference>
<dbReference type="GO" id="GO:0016020">
    <property type="term" value="C:membrane"/>
    <property type="evidence" value="ECO:0007669"/>
    <property type="project" value="UniProtKB-SubCell"/>
</dbReference>
<dbReference type="Pfam" id="PF12729">
    <property type="entry name" value="4HB_MCP_1"/>
    <property type="match status" value="1"/>
</dbReference>
<protein>
    <submittedName>
        <fullName evidence="8">Chemotaxis protein</fullName>
    </submittedName>
</protein>
<dbReference type="EMBL" id="LHPJ01000005">
    <property type="protein sequence ID" value="KOO04450.1"/>
    <property type="molecule type" value="Genomic_DNA"/>
</dbReference>
<dbReference type="STRING" id="693.AKJ17_05965"/>
<name>A0A0M0HQS8_VIBNE</name>
<dbReference type="Proteomes" id="UP000037515">
    <property type="component" value="Unassembled WGS sequence"/>
</dbReference>
<dbReference type="GO" id="GO:0006935">
    <property type="term" value="P:chemotaxis"/>
    <property type="evidence" value="ECO:0007669"/>
    <property type="project" value="UniProtKB-ARBA"/>
</dbReference>
<accession>A0A0M0HQS8</accession>
<dbReference type="PANTHER" id="PTHR32089:SF112">
    <property type="entry name" value="LYSOZYME-LIKE PROTEIN-RELATED"/>
    <property type="match status" value="1"/>
</dbReference>
<keyword evidence="5" id="KW-1133">Transmembrane helix</keyword>
<dbReference type="Pfam" id="PF00672">
    <property type="entry name" value="HAMP"/>
    <property type="match status" value="1"/>
</dbReference>
<proteinExistence type="inferred from homology"/>
<feature type="domain" description="Methyl-accepting transducer" evidence="6">
    <location>
        <begin position="393"/>
        <end position="629"/>
    </location>
</feature>
<evidence type="ECO:0000256" key="3">
    <source>
        <dbReference type="ARBA" id="ARBA00029447"/>
    </source>
</evidence>
<evidence type="ECO:0000256" key="2">
    <source>
        <dbReference type="ARBA" id="ARBA00023224"/>
    </source>
</evidence>
<comment type="similarity">
    <text evidence="3">Belongs to the methyl-accepting chemotaxis (MCP) protein family.</text>
</comment>
<keyword evidence="5" id="KW-0812">Transmembrane</keyword>
<dbReference type="AlphaFoldDB" id="A0A0M0HQS8"/>
<comment type="caution">
    <text evidence="8">The sequence shown here is derived from an EMBL/GenBank/DDBJ whole genome shotgun (WGS) entry which is preliminary data.</text>
</comment>
<dbReference type="GO" id="GO:0007165">
    <property type="term" value="P:signal transduction"/>
    <property type="evidence" value="ECO:0007669"/>
    <property type="project" value="UniProtKB-KW"/>
</dbReference>
<dbReference type="SMART" id="SM00304">
    <property type="entry name" value="HAMP"/>
    <property type="match status" value="1"/>
</dbReference>
<evidence type="ECO:0000256" key="4">
    <source>
        <dbReference type="PROSITE-ProRule" id="PRU00284"/>
    </source>
</evidence>
<evidence type="ECO:0000259" key="7">
    <source>
        <dbReference type="PROSITE" id="PS50885"/>
    </source>
</evidence>
<dbReference type="SUPFAM" id="SSF58104">
    <property type="entry name" value="Methyl-accepting chemotaxis protein (MCP) signaling domain"/>
    <property type="match status" value="1"/>
</dbReference>
<dbReference type="InterPro" id="IPR024478">
    <property type="entry name" value="HlyB_4HB_MCP"/>
</dbReference>
<feature type="transmembrane region" description="Helical" evidence="5">
    <location>
        <begin position="12"/>
        <end position="31"/>
    </location>
</feature>
<evidence type="ECO:0000313" key="9">
    <source>
        <dbReference type="Proteomes" id="UP000037515"/>
    </source>
</evidence>
<dbReference type="InterPro" id="IPR003660">
    <property type="entry name" value="HAMP_dom"/>
</dbReference>
<dbReference type="CDD" id="cd06225">
    <property type="entry name" value="HAMP"/>
    <property type="match status" value="1"/>
</dbReference>
<dbReference type="Gene3D" id="6.10.340.10">
    <property type="match status" value="1"/>
</dbReference>
<dbReference type="Gene3D" id="1.10.287.950">
    <property type="entry name" value="Methyl-accepting chemotaxis protein"/>
    <property type="match status" value="1"/>
</dbReference>
<evidence type="ECO:0000259" key="6">
    <source>
        <dbReference type="PROSITE" id="PS50111"/>
    </source>
</evidence>
<dbReference type="PROSITE" id="PS50111">
    <property type="entry name" value="CHEMOTAXIS_TRANSDUC_2"/>
    <property type="match status" value="1"/>
</dbReference>
<dbReference type="RefSeq" id="WP_053394863.1">
    <property type="nucleotide sequence ID" value="NZ_LHPJ01000005.1"/>
</dbReference>
<dbReference type="PANTHER" id="PTHR32089">
    <property type="entry name" value="METHYL-ACCEPTING CHEMOTAXIS PROTEIN MCPB"/>
    <property type="match status" value="1"/>
</dbReference>
<dbReference type="PATRIC" id="fig|693.5.peg.1215"/>
<keyword evidence="5" id="KW-0472">Membrane</keyword>
<keyword evidence="9" id="KW-1185">Reference proteome</keyword>
<dbReference type="SMART" id="SM00283">
    <property type="entry name" value="MA"/>
    <property type="match status" value="1"/>
</dbReference>
<dbReference type="OrthoDB" id="5731264at2"/>
<dbReference type="InterPro" id="IPR004089">
    <property type="entry name" value="MCPsignal_dom"/>
</dbReference>
<comment type="subcellular location">
    <subcellularLocation>
        <location evidence="1">Membrane</location>
    </subcellularLocation>
</comment>
<gene>
    <name evidence="8" type="ORF">AKJ17_05965</name>
</gene>
<dbReference type="PROSITE" id="PS50885">
    <property type="entry name" value="HAMP"/>
    <property type="match status" value="1"/>
</dbReference>
<evidence type="ECO:0000256" key="5">
    <source>
        <dbReference type="SAM" id="Phobius"/>
    </source>
</evidence>
<evidence type="ECO:0000313" key="8">
    <source>
        <dbReference type="EMBL" id="KOO04450.1"/>
    </source>
</evidence>
<feature type="transmembrane region" description="Helical" evidence="5">
    <location>
        <begin position="311"/>
        <end position="333"/>
    </location>
</feature>
<dbReference type="Pfam" id="PF00015">
    <property type="entry name" value="MCPsignal"/>
    <property type="match status" value="1"/>
</dbReference>